<dbReference type="HAMAP" id="MF_00182">
    <property type="entry name" value="Formyl_trans"/>
    <property type="match status" value="1"/>
</dbReference>
<dbReference type="InterPro" id="IPR002376">
    <property type="entry name" value="Formyl_transf_N"/>
</dbReference>
<dbReference type="InterPro" id="IPR037022">
    <property type="entry name" value="Formyl_trans_C_sf"/>
</dbReference>
<dbReference type="EC" id="2.1.2.9" evidence="3 8"/>
<evidence type="ECO:0000256" key="5">
    <source>
        <dbReference type="ARBA" id="ARBA00022679"/>
    </source>
</evidence>
<dbReference type="Pfam" id="PF00551">
    <property type="entry name" value="Formyl_trans_N"/>
    <property type="match status" value="1"/>
</dbReference>
<evidence type="ECO:0000259" key="10">
    <source>
        <dbReference type="Pfam" id="PF02911"/>
    </source>
</evidence>
<comment type="similarity">
    <text evidence="2 8">Belongs to the Fmt family.</text>
</comment>
<keyword evidence="6 8" id="KW-0648">Protein biosynthesis</keyword>
<name>A0ABV3TFG3_9GAMM</name>
<protein>
    <recommendedName>
        <fullName evidence="4 8">Methionyl-tRNA formyltransferase</fullName>
        <ecNumber evidence="3 8">2.1.2.9</ecNumber>
    </recommendedName>
</protein>
<feature type="domain" description="Formyl transferase C-terminal" evidence="10">
    <location>
        <begin position="203"/>
        <end position="301"/>
    </location>
</feature>
<evidence type="ECO:0000256" key="2">
    <source>
        <dbReference type="ARBA" id="ARBA00010699"/>
    </source>
</evidence>
<reference evidence="11 12" key="1">
    <citation type="submission" date="2024-02" db="EMBL/GenBank/DDBJ databases">
        <title>New especies of Spiribacter isolated from saline water.</title>
        <authorList>
            <person name="Leon M.J."/>
            <person name="De La Haba R."/>
            <person name="Sanchez-Porro C."/>
            <person name="Ventosa A."/>
        </authorList>
    </citation>
    <scope>NUCLEOTIDE SEQUENCE [LARGE SCALE GENOMIC DNA]</scope>
    <source>
        <strain evidence="12">ag22IC6-390</strain>
    </source>
</reference>
<evidence type="ECO:0000256" key="4">
    <source>
        <dbReference type="ARBA" id="ARBA00016014"/>
    </source>
</evidence>
<accession>A0ABV3TFG3</accession>
<evidence type="ECO:0000313" key="12">
    <source>
        <dbReference type="Proteomes" id="UP001556709"/>
    </source>
</evidence>
<evidence type="ECO:0000313" key="11">
    <source>
        <dbReference type="EMBL" id="MEX0469576.1"/>
    </source>
</evidence>
<dbReference type="Proteomes" id="UP001556709">
    <property type="component" value="Unassembled WGS sequence"/>
</dbReference>
<feature type="domain" description="Formyl transferase N-terminal" evidence="9">
    <location>
        <begin position="1"/>
        <end position="180"/>
    </location>
</feature>
<comment type="function">
    <text evidence="1 8">Attaches a formyl group to the free amino group of methionyl-tRNA(fMet). The formyl group appears to play a dual role in the initiator identity of N-formylmethionyl-tRNA by promoting its recognition by IF2 and preventing the misappropriation of this tRNA by the elongation apparatus.</text>
</comment>
<dbReference type="InterPro" id="IPR044135">
    <property type="entry name" value="Met-tRNA-FMT_C"/>
</dbReference>
<evidence type="ECO:0000259" key="9">
    <source>
        <dbReference type="Pfam" id="PF00551"/>
    </source>
</evidence>
<dbReference type="Gene3D" id="3.40.50.170">
    <property type="entry name" value="Formyl transferase, N-terminal domain"/>
    <property type="match status" value="1"/>
</dbReference>
<dbReference type="PANTHER" id="PTHR11138:SF5">
    <property type="entry name" value="METHIONYL-TRNA FORMYLTRANSFERASE, MITOCHONDRIAL"/>
    <property type="match status" value="1"/>
</dbReference>
<dbReference type="NCBIfam" id="TIGR00460">
    <property type="entry name" value="fmt"/>
    <property type="match status" value="1"/>
</dbReference>
<feature type="binding site" evidence="8">
    <location>
        <begin position="109"/>
        <end position="112"/>
    </location>
    <ligand>
        <name>(6S)-5,6,7,8-tetrahydrofolate</name>
        <dbReference type="ChEBI" id="CHEBI:57453"/>
    </ligand>
</feature>
<dbReference type="CDD" id="cd08704">
    <property type="entry name" value="Met_tRNA_FMT_C"/>
    <property type="match status" value="1"/>
</dbReference>
<dbReference type="SUPFAM" id="SSF50486">
    <property type="entry name" value="FMT C-terminal domain-like"/>
    <property type="match status" value="1"/>
</dbReference>
<comment type="catalytic activity">
    <reaction evidence="7 8">
        <text>L-methionyl-tRNA(fMet) + (6R)-10-formyltetrahydrofolate = N-formyl-L-methionyl-tRNA(fMet) + (6S)-5,6,7,8-tetrahydrofolate + H(+)</text>
        <dbReference type="Rhea" id="RHEA:24380"/>
        <dbReference type="Rhea" id="RHEA-COMP:9952"/>
        <dbReference type="Rhea" id="RHEA-COMP:9953"/>
        <dbReference type="ChEBI" id="CHEBI:15378"/>
        <dbReference type="ChEBI" id="CHEBI:57453"/>
        <dbReference type="ChEBI" id="CHEBI:78530"/>
        <dbReference type="ChEBI" id="CHEBI:78844"/>
        <dbReference type="ChEBI" id="CHEBI:195366"/>
        <dbReference type="EC" id="2.1.2.9"/>
    </reaction>
</comment>
<dbReference type="InterPro" id="IPR005793">
    <property type="entry name" value="Formyl_trans_C"/>
</dbReference>
<dbReference type="InterPro" id="IPR011034">
    <property type="entry name" value="Formyl_transferase-like_C_sf"/>
</dbReference>
<dbReference type="InterPro" id="IPR041711">
    <property type="entry name" value="Met-tRNA-FMT_N"/>
</dbReference>
<dbReference type="InterPro" id="IPR005794">
    <property type="entry name" value="Fmt"/>
</dbReference>
<keyword evidence="5 8" id="KW-0808">Transferase</keyword>
<dbReference type="CDD" id="cd08646">
    <property type="entry name" value="FMT_core_Met-tRNA-FMT_N"/>
    <property type="match status" value="1"/>
</dbReference>
<dbReference type="PROSITE" id="PS00373">
    <property type="entry name" value="GART"/>
    <property type="match status" value="1"/>
</dbReference>
<sequence>MRIVYAGTPQFAVPALRRLIDGPHTIAAVYTQPDRPAGRGRRLTASPVKALASEHDLPVQQPARLSGAAEQAVLRDLDADVMIVAAYGLILPPAVLAIPRHGCLNIHASLLPRWRGAAPIQRAVEAGDRETGVCLMEMAAGLDTGPVVARRSTPIRGEDTAASVHDRLAEAGAALLVETLDDWAAGRCPAVAQPATGITYAEKITTDEARVDWRQPAEVLARRIRAFNPWPVMRCGWAGTTLKLWLAEPLNEVDADAPPGTVLSADAQGVDVQTGSGVLRLKRVQAAGGRAQDVDAFLRGHGLQAGERFD</sequence>
<dbReference type="EMBL" id="JBAKFM010000003">
    <property type="protein sequence ID" value="MEX0469576.1"/>
    <property type="molecule type" value="Genomic_DNA"/>
</dbReference>
<dbReference type="PANTHER" id="PTHR11138">
    <property type="entry name" value="METHIONYL-TRNA FORMYLTRANSFERASE"/>
    <property type="match status" value="1"/>
</dbReference>
<dbReference type="Pfam" id="PF02911">
    <property type="entry name" value="Formyl_trans_C"/>
    <property type="match status" value="1"/>
</dbReference>
<dbReference type="InterPro" id="IPR036477">
    <property type="entry name" value="Formyl_transf_N_sf"/>
</dbReference>
<evidence type="ECO:0000256" key="8">
    <source>
        <dbReference type="HAMAP-Rule" id="MF_00182"/>
    </source>
</evidence>
<keyword evidence="12" id="KW-1185">Reference proteome</keyword>
<evidence type="ECO:0000256" key="6">
    <source>
        <dbReference type="ARBA" id="ARBA00022917"/>
    </source>
</evidence>
<dbReference type="InterPro" id="IPR001555">
    <property type="entry name" value="GART_AS"/>
</dbReference>
<dbReference type="RefSeq" id="WP_367959094.1">
    <property type="nucleotide sequence ID" value="NZ_JBAKFK010000003.1"/>
</dbReference>
<dbReference type="GO" id="GO:0004479">
    <property type="term" value="F:methionyl-tRNA formyltransferase activity"/>
    <property type="evidence" value="ECO:0007669"/>
    <property type="project" value="UniProtKB-EC"/>
</dbReference>
<evidence type="ECO:0000256" key="7">
    <source>
        <dbReference type="ARBA" id="ARBA00048558"/>
    </source>
</evidence>
<organism evidence="11 12">
    <name type="scientific">Spiribacter pallidus</name>
    <dbReference type="NCBI Taxonomy" id="1987936"/>
    <lineage>
        <taxon>Bacteria</taxon>
        <taxon>Pseudomonadati</taxon>
        <taxon>Pseudomonadota</taxon>
        <taxon>Gammaproteobacteria</taxon>
        <taxon>Chromatiales</taxon>
        <taxon>Ectothiorhodospiraceae</taxon>
        <taxon>Spiribacter</taxon>
    </lineage>
</organism>
<gene>
    <name evidence="8 11" type="primary">fmt</name>
    <name evidence="11" type="ORF">V6X73_07540</name>
</gene>
<dbReference type="SUPFAM" id="SSF53328">
    <property type="entry name" value="Formyltransferase"/>
    <property type="match status" value="1"/>
</dbReference>
<evidence type="ECO:0000256" key="1">
    <source>
        <dbReference type="ARBA" id="ARBA00002606"/>
    </source>
</evidence>
<evidence type="ECO:0000256" key="3">
    <source>
        <dbReference type="ARBA" id="ARBA00012261"/>
    </source>
</evidence>
<comment type="caution">
    <text evidence="11">The sequence shown here is derived from an EMBL/GenBank/DDBJ whole genome shotgun (WGS) entry which is preliminary data.</text>
</comment>
<dbReference type="Gene3D" id="3.10.25.10">
    <property type="entry name" value="Formyl transferase, C-terminal domain"/>
    <property type="match status" value="1"/>
</dbReference>
<proteinExistence type="inferred from homology"/>